<accession>A0A8X6QVF9</accession>
<dbReference type="EMBL" id="BMAW01083370">
    <property type="protein sequence ID" value="GFU33681.1"/>
    <property type="molecule type" value="Genomic_DNA"/>
</dbReference>
<sequence length="174" mass="19563">MMCVEKRKIFHSSPREKIGLQLQIRFVTLCGGILNTLLSISSSLSLTFTTPTLGKWGRYLPPAIKISHNSLLQMGQLGNVMLLRGSTLYSQGEEVRSPVFYLPSHLTVPLVWRSRSLVRDFHAELGRTVPSTTFSAEPGQSSGIEFVCKCFRGLLNGAYKWRFLKLLESLRAFL</sequence>
<dbReference type="Proteomes" id="UP000887013">
    <property type="component" value="Unassembled WGS sequence"/>
</dbReference>
<organism evidence="1 2">
    <name type="scientific">Nephila pilipes</name>
    <name type="common">Giant wood spider</name>
    <name type="synonym">Nephila maculata</name>
    <dbReference type="NCBI Taxonomy" id="299642"/>
    <lineage>
        <taxon>Eukaryota</taxon>
        <taxon>Metazoa</taxon>
        <taxon>Ecdysozoa</taxon>
        <taxon>Arthropoda</taxon>
        <taxon>Chelicerata</taxon>
        <taxon>Arachnida</taxon>
        <taxon>Araneae</taxon>
        <taxon>Araneomorphae</taxon>
        <taxon>Entelegynae</taxon>
        <taxon>Araneoidea</taxon>
        <taxon>Nephilidae</taxon>
        <taxon>Nephila</taxon>
    </lineage>
</organism>
<evidence type="ECO:0000313" key="1">
    <source>
        <dbReference type="EMBL" id="GFU33681.1"/>
    </source>
</evidence>
<evidence type="ECO:0000313" key="2">
    <source>
        <dbReference type="Proteomes" id="UP000887013"/>
    </source>
</evidence>
<proteinExistence type="predicted"/>
<protein>
    <submittedName>
        <fullName evidence="1">Uncharacterized protein</fullName>
    </submittedName>
</protein>
<dbReference type="AlphaFoldDB" id="A0A8X6QVF9"/>
<keyword evidence="2" id="KW-1185">Reference proteome</keyword>
<name>A0A8X6QVF9_NEPPI</name>
<reference evidence="1" key="1">
    <citation type="submission" date="2020-08" db="EMBL/GenBank/DDBJ databases">
        <title>Multicomponent nature underlies the extraordinary mechanical properties of spider dragline silk.</title>
        <authorList>
            <person name="Kono N."/>
            <person name="Nakamura H."/>
            <person name="Mori M."/>
            <person name="Yoshida Y."/>
            <person name="Ohtoshi R."/>
            <person name="Malay A.D."/>
            <person name="Moran D.A.P."/>
            <person name="Tomita M."/>
            <person name="Numata K."/>
            <person name="Arakawa K."/>
        </authorList>
    </citation>
    <scope>NUCLEOTIDE SEQUENCE</scope>
</reference>
<comment type="caution">
    <text evidence="1">The sequence shown here is derived from an EMBL/GenBank/DDBJ whole genome shotgun (WGS) entry which is preliminary data.</text>
</comment>
<gene>
    <name evidence="1" type="ORF">NPIL_562771</name>
</gene>